<evidence type="ECO:0000313" key="1">
    <source>
        <dbReference type="EMBL" id="BAR57964.1"/>
    </source>
</evidence>
<proteinExistence type="predicted"/>
<sequence length="46" mass="5304">MNSKNIEANSYRDCLNPAGRTQLSHRILDMKIDCILADFQDHPNFP</sequence>
<name>A0A0E4BQ85_9BRAD</name>
<dbReference type="Proteomes" id="UP000063308">
    <property type="component" value="Chromosome"/>
</dbReference>
<gene>
    <name evidence="1" type="ORF">NK6_4798</name>
</gene>
<accession>A0A0E4BQ85</accession>
<dbReference type="AlphaFoldDB" id="A0A0E4BQ85"/>
<evidence type="ECO:0000313" key="2">
    <source>
        <dbReference type="Proteomes" id="UP000063308"/>
    </source>
</evidence>
<organism evidence="1 2">
    <name type="scientific">Bradyrhizobium diazoefficiens</name>
    <dbReference type="NCBI Taxonomy" id="1355477"/>
    <lineage>
        <taxon>Bacteria</taxon>
        <taxon>Pseudomonadati</taxon>
        <taxon>Pseudomonadota</taxon>
        <taxon>Alphaproteobacteria</taxon>
        <taxon>Hyphomicrobiales</taxon>
        <taxon>Nitrobacteraceae</taxon>
        <taxon>Bradyrhizobium</taxon>
    </lineage>
</organism>
<dbReference type="EMBL" id="AP014685">
    <property type="protein sequence ID" value="BAR57964.1"/>
    <property type="molecule type" value="Genomic_DNA"/>
</dbReference>
<protein>
    <submittedName>
        <fullName evidence="1">Uncharacterized protein</fullName>
    </submittedName>
</protein>
<reference evidence="1 2" key="1">
    <citation type="submission" date="2014-11" db="EMBL/GenBank/DDBJ databases">
        <title>Symbiosis island explosion on the genome of extra-slow-growing strains of soybean bradyrhizobia with massive insertion sequences.</title>
        <authorList>
            <person name="Iida T."/>
            <person name="Minamisawa K."/>
        </authorList>
    </citation>
    <scope>NUCLEOTIDE SEQUENCE [LARGE SCALE GENOMIC DNA]</scope>
    <source>
        <strain evidence="1 2">NK6</strain>
    </source>
</reference>